<reference evidence="1 2" key="1">
    <citation type="journal article" date="2007" name="Nature">
        <title>Evolution of genes and genomes on the Drosophila phylogeny.</title>
        <authorList>
            <consortium name="Drosophila 12 Genomes Consortium"/>
            <person name="Clark A.G."/>
            <person name="Eisen M.B."/>
            <person name="Smith D.R."/>
            <person name="Bergman C.M."/>
            <person name="Oliver B."/>
            <person name="Markow T.A."/>
            <person name="Kaufman T.C."/>
            <person name="Kellis M."/>
            <person name="Gelbart W."/>
            <person name="Iyer V.N."/>
            <person name="Pollard D.A."/>
            <person name="Sackton T.B."/>
            <person name="Larracuente A.M."/>
            <person name="Singh N.D."/>
            <person name="Abad J.P."/>
            <person name="Abt D.N."/>
            <person name="Adryan B."/>
            <person name="Aguade M."/>
            <person name="Akashi H."/>
            <person name="Anderson W.W."/>
            <person name="Aquadro C.F."/>
            <person name="Ardell D.H."/>
            <person name="Arguello R."/>
            <person name="Artieri C.G."/>
            <person name="Barbash D.A."/>
            <person name="Barker D."/>
            <person name="Barsanti P."/>
            <person name="Batterham P."/>
            <person name="Batzoglou S."/>
            <person name="Begun D."/>
            <person name="Bhutkar A."/>
            <person name="Blanco E."/>
            <person name="Bosak S.A."/>
            <person name="Bradley R.K."/>
            <person name="Brand A.D."/>
            <person name="Brent M.R."/>
            <person name="Brooks A.N."/>
            <person name="Brown R.H."/>
            <person name="Butlin R.K."/>
            <person name="Caggese C."/>
            <person name="Calvi B.R."/>
            <person name="Bernardo de Carvalho A."/>
            <person name="Caspi A."/>
            <person name="Castrezana S."/>
            <person name="Celniker S.E."/>
            <person name="Chang J.L."/>
            <person name="Chapple C."/>
            <person name="Chatterji S."/>
            <person name="Chinwalla A."/>
            <person name="Civetta A."/>
            <person name="Clifton S.W."/>
            <person name="Comeron J.M."/>
            <person name="Costello J.C."/>
            <person name="Coyne J.A."/>
            <person name="Daub J."/>
            <person name="David R.G."/>
            <person name="Delcher A.L."/>
            <person name="Delehaunty K."/>
            <person name="Do C.B."/>
            <person name="Ebling H."/>
            <person name="Edwards K."/>
            <person name="Eickbush T."/>
            <person name="Evans J.D."/>
            <person name="Filipski A."/>
            <person name="Findeiss S."/>
            <person name="Freyhult E."/>
            <person name="Fulton L."/>
            <person name="Fulton R."/>
            <person name="Garcia A.C."/>
            <person name="Gardiner A."/>
            <person name="Garfield D.A."/>
            <person name="Garvin B.E."/>
            <person name="Gibson G."/>
            <person name="Gilbert D."/>
            <person name="Gnerre S."/>
            <person name="Godfrey J."/>
            <person name="Good R."/>
            <person name="Gotea V."/>
            <person name="Gravely B."/>
            <person name="Greenberg A.J."/>
            <person name="Griffiths-Jones S."/>
            <person name="Gross S."/>
            <person name="Guigo R."/>
            <person name="Gustafson E.A."/>
            <person name="Haerty W."/>
            <person name="Hahn M.W."/>
            <person name="Halligan D.L."/>
            <person name="Halpern A.L."/>
            <person name="Halter G.M."/>
            <person name="Han M.V."/>
            <person name="Heger A."/>
            <person name="Hillier L."/>
            <person name="Hinrichs A.S."/>
            <person name="Holmes I."/>
            <person name="Hoskins R.A."/>
            <person name="Hubisz M.J."/>
            <person name="Hultmark D."/>
            <person name="Huntley M.A."/>
            <person name="Jaffe D.B."/>
            <person name="Jagadeeshan S."/>
            <person name="Jeck W.R."/>
            <person name="Johnson J."/>
            <person name="Jones C.D."/>
            <person name="Jordan W.C."/>
            <person name="Karpen G.H."/>
            <person name="Kataoka E."/>
            <person name="Keightley P.D."/>
            <person name="Kheradpour P."/>
            <person name="Kirkness E.F."/>
            <person name="Koerich L.B."/>
            <person name="Kristiansen K."/>
            <person name="Kudrna D."/>
            <person name="Kulathinal R.J."/>
            <person name="Kumar S."/>
            <person name="Kwok R."/>
            <person name="Lander E."/>
            <person name="Langley C.H."/>
            <person name="Lapoint R."/>
            <person name="Lazzaro B.P."/>
            <person name="Lee S.J."/>
            <person name="Levesque L."/>
            <person name="Li R."/>
            <person name="Lin C.F."/>
            <person name="Lin M.F."/>
            <person name="Lindblad-Toh K."/>
            <person name="Llopart A."/>
            <person name="Long M."/>
            <person name="Low L."/>
            <person name="Lozovsky E."/>
            <person name="Lu J."/>
            <person name="Luo M."/>
            <person name="Machado C.A."/>
            <person name="Makalowski W."/>
            <person name="Marzo M."/>
            <person name="Matsuda M."/>
            <person name="Matzkin L."/>
            <person name="McAllister B."/>
            <person name="McBride C.S."/>
            <person name="McKernan B."/>
            <person name="McKernan K."/>
            <person name="Mendez-Lago M."/>
            <person name="Minx P."/>
            <person name="Mollenhauer M.U."/>
            <person name="Montooth K."/>
            <person name="Mount S.M."/>
            <person name="Mu X."/>
            <person name="Myers E."/>
            <person name="Negre B."/>
            <person name="Newfeld S."/>
            <person name="Nielsen R."/>
            <person name="Noor M.A."/>
            <person name="O'Grady P."/>
            <person name="Pachter L."/>
            <person name="Papaceit M."/>
            <person name="Parisi M.J."/>
            <person name="Parisi M."/>
            <person name="Parts L."/>
            <person name="Pedersen J.S."/>
            <person name="Pesole G."/>
            <person name="Phillippy A.M."/>
            <person name="Ponting C.P."/>
            <person name="Pop M."/>
            <person name="Porcelli D."/>
            <person name="Powell J.R."/>
            <person name="Prohaska S."/>
            <person name="Pruitt K."/>
            <person name="Puig M."/>
            <person name="Quesneville H."/>
            <person name="Ram K.R."/>
            <person name="Rand D."/>
            <person name="Rasmussen M.D."/>
            <person name="Reed L.K."/>
            <person name="Reenan R."/>
            <person name="Reily A."/>
            <person name="Remington K.A."/>
            <person name="Rieger T.T."/>
            <person name="Ritchie M.G."/>
            <person name="Robin C."/>
            <person name="Rogers Y.H."/>
            <person name="Rohde C."/>
            <person name="Rozas J."/>
            <person name="Rubenfield M.J."/>
            <person name="Ruiz A."/>
            <person name="Russo S."/>
            <person name="Salzberg S.L."/>
            <person name="Sanchez-Gracia A."/>
            <person name="Saranga D.J."/>
            <person name="Sato H."/>
            <person name="Schaeffer S.W."/>
            <person name="Schatz M.C."/>
            <person name="Schlenke T."/>
            <person name="Schwartz R."/>
            <person name="Segarra C."/>
            <person name="Singh R.S."/>
            <person name="Sirot L."/>
            <person name="Sirota M."/>
            <person name="Sisneros N.B."/>
            <person name="Smith C.D."/>
            <person name="Smith T.F."/>
            <person name="Spieth J."/>
            <person name="Stage D.E."/>
            <person name="Stark A."/>
            <person name="Stephan W."/>
            <person name="Strausberg R.L."/>
            <person name="Strempel S."/>
            <person name="Sturgill D."/>
            <person name="Sutton G."/>
            <person name="Sutton G.G."/>
            <person name="Tao W."/>
            <person name="Teichmann S."/>
            <person name="Tobari Y.N."/>
            <person name="Tomimura Y."/>
            <person name="Tsolas J.M."/>
            <person name="Valente V.L."/>
            <person name="Venter E."/>
            <person name="Venter J.C."/>
            <person name="Vicario S."/>
            <person name="Vieira F.G."/>
            <person name="Vilella A.J."/>
            <person name="Villasante A."/>
            <person name="Walenz B."/>
            <person name="Wang J."/>
            <person name="Wasserman M."/>
            <person name="Watts T."/>
            <person name="Wilson D."/>
            <person name="Wilson R.K."/>
            <person name="Wing R.A."/>
            <person name="Wolfner M.F."/>
            <person name="Wong A."/>
            <person name="Wong G.K."/>
            <person name="Wu C.I."/>
            <person name="Wu G."/>
            <person name="Yamamoto D."/>
            <person name="Yang H.P."/>
            <person name="Yang S.P."/>
            <person name="Yorke J.A."/>
            <person name="Yoshida K."/>
            <person name="Zdobnov E."/>
            <person name="Zhang P."/>
            <person name="Zhang Y."/>
            <person name="Zimin A.V."/>
            <person name="Baldwin J."/>
            <person name="Abdouelleil A."/>
            <person name="Abdulkadir J."/>
            <person name="Abebe A."/>
            <person name="Abera B."/>
            <person name="Abreu J."/>
            <person name="Acer S.C."/>
            <person name="Aftuck L."/>
            <person name="Alexander A."/>
            <person name="An P."/>
            <person name="Anderson E."/>
            <person name="Anderson S."/>
            <person name="Arachi H."/>
            <person name="Azer M."/>
            <person name="Bachantsang P."/>
            <person name="Barry A."/>
            <person name="Bayul T."/>
            <person name="Berlin A."/>
            <person name="Bessette D."/>
            <person name="Bloom T."/>
            <person name="Blye J."/>
            <person name="Boguslavskiy L."/>
            <person name="Bonnet C."/>
            <person name="Boukhgalter B."/>
            <person name="Bourzgui I."/>
            <person name="Brown A."/>
            <person name="Cahill P."/>
            <person name="Channer S."/>
            <person name="Cheshatsang Y."/>
            <person name="Chuda L."/>
            <person name="Citroen M."/>
            <person name="Collymore A."/>
            <person name="Cooke P."/>
            <person name="Costello M."/>
            <person name="D'Aco K."/>
            <person name="Daza R."/>
            <person name="De Haan G."/>
            <person name="DeGray S."/>
            <person name="DeMaso C."/>
            <person name="Dhargay N."/>
            <person name="Dooley K."/>
            <person name="Dooley E."/>
            <person name="Doricent M."/>
            <person name="Dorje P."/>
            <person name="Dorjee K."/>
            <person name="Dupes A."/>
            <person name="Elong R."/>
            <person name="Falk J."/>
            <person name="Farina A."/>
            <person name="Faro S."/>
            <person name="Ferguson D."/>
            <person name="Fisher S."/>
            <person name="Foley C.D."/>
            <person name="Franke A."/>
            <person name="Friedrich D."/>
            <person name="Gadbois L."/>
            <person name="Gearin G."/>
            <person name="Gearin C.R."/>
            <person name="Giannoukos G."/>
            <person name="Goode T."/>
            <person name="Graham J."/>
            <person name="Grandbois E."/>
            <person name="Grewal S."/>
            <person name="Gyaltsen K."/>
            <person name="Hafez N."/>
            <person name="Hagos B."/>
            <person name="Hall J."/>
            <person name="Henson C."/>
            <person name="Hollinger A."/>
            <person name="Honan T."/>
            <person name="Huard M.D."/>
            <person name="Hughes L."/>
            <person name="Hurhula B."/>
            <person name="Husby M.E."/>
            <person name="Kamat A."/>
            <person name="Kanga B."/>
            <person name="Kashin S."/>
            <person name="Khazanovich D."/>
            <person name="Kisner P."/>
            <person name="Lance K."/>
            <person name="Lara M."/>
            <person name="Lee W."/>
            <person name="Lennon N."/>
            <person name="Letendre F."/>
            <person name="LeVine R."/>
            <person name="Lipovsky A."/>
            <person name="Liu X."/>
            <person name="Liu J."/>
            <person name="Liu S."/>
            <person name="Lokyitsang T."/>
            <person name="Lokyitsang Y."/>
            <person name="Lubonja R."/>
            <person name="Lui A."/>
            <person name="MacDonald P."/>
            <person name="Magnisalis V."/>
            <person name="Maru K."/>
            <person name="Matthews C."/>
            <person name="McCusker W."/>
            <person name="McDonough S."/>
            <person name="Mehta T."/>
            <person name="Meldrim J."/>
            <person name="Meneus L."/>
            <person name="Mihai O."/>
            <person name="Mihalev A."/>
            <person name="Mihova T."/>
            <person name="Mittelman R."/>
            <person name="Mlenga V."/>
            <person name="Montmayeur A."/>
            <person name="Mulrain L."/>
            <person name="Navidi A."/>
            <person name="Naylor J."/>
            <person name="Negash T."/>
            <person name="Nguyen T."/>
            <person name="Nguyen N."/>
            <person name="Nicol R."/>
            <person name="Norbu C."/>
            <person name="Norbu N."/>
            <person name="Novod N."/>
            <person name="O'Neill B."/>
            <person name="Osman S."/>
            <person name="Markiewicz E."/>
            <person name="Oyono O.L."/>
            <person name="Patti C."/>
            <person name="Phunkhang P."/>
            <person name="Pierre F."/>
            <person name="Priest M."/>
            <person name="Raghuraman S."/>
            <person name="Rege F."/>
            <person name="Reyes R."/>
            <person name="Rise C."/>
            <person name="Rogov P."/>
            <person name="Ross K."/>
            <person name="Ryan E."/>
            <person name="Settipalli S."/>
            <person name="Shea T."/>
            <person name="Sherpa N."/>
            <person name="Shi L."/>
            <person name="Shih D."/>
            <person name="Sparrow T."/>
            <person name="Spaulding J."/>
            <person name="Stalker J."/>
            <person name="Stange-Thomann N."/>
            <person name="Stavropoulos S."/>
            <person name="Stone C."/>
            <person name="Strader C."/>
            <person name="Tesfaye S."/>
            <person name="Thomson T."/>
            <person name="Thoulutsang Y."/>
            <person name="Thoulutsang D."/>
            <person name="Topham K."/>
            <person name="Topping I."/>
            <person name="Tsamla T."/>
            <person name="Vassiliev H."/>
            <person name="Vo A."/>
            <person name="Wangchuk T."/>
            <person name="Wangdi T."/>
            <person name="Weiand M."/>
            <person name="Wilkinson J."/>
            <person name="Wilson A."/>
            <person name="Yadav S."/>
            <person name="Young G."/>
            <person name="Yu Q."/>
            <person name="Zembek L."/>
            <person name="Zhong D."/>
            <person name="Zimmer A."/>
            <person name="Zwirko Z."/>
            <person name="Jaffe D.B."/>
            <person name="Alvarez P."/>
            <person name="Brockman W."/>
            <person name="Butler J."/>
            <person name="Chin C."/>
            <person name="Gnerre S."/>
            <person name="Grabherr M."/>
            <person name="Kleber M."/>
            <person name="Mauceli E."/>
            <person name="MacCallum I."/>
        </authorList>
    </citation>
    <scope>NUCLEOTIDE SEQUENCE [LARGE SCALE GENOMIC DNA]</scope>
    <source>
        <strain evidence="2">MSH-3 / Tucson 14011-0111.49</strain>
    </source>
</reference>
<name>B4GYP9_DROPE</name>
<evidence type="ECO:0000313" key="2">
    <source>
        <dbReference type="Proteomes" id="UP000008744"/>
    </source>
</evidence>
<keyword evidence="2" id="KW-1185">Reference proteome</keyword>
<organism evidence="2">
    <name type="scientific">Drosophila persimilis</name>
    <name type="common">Fruit fly</name>
    <dbReference type="NCBI Taxonomy" id="7234"/>
    <lineage>
        <taxon>Eukaryota</taxon>
        <taxon>Metazoa</taxon>
        <taxon>Ecdysozoa</taxon>
        <taxon>Arthropoda</taxon>
        <taxon>Hexapoda</taxon>
        <taxon>Insecta</taxon>
        <taxon>Pterygota</taxon>
        <taxon>Neoptera</taxon>
        <taxon>Endopterygota</taxon>
        <taxon>Diptera</taxon>
        <taxon>Brachycera</taxon>
        <taxon>Muscomorpha</taxon>
        <taxon>Ephydroidea</taxon>
        <taxon>Drosophilidae</taxon>
        <taxon>Drosophila</taxon>
        <taxon>Sophophora</taxon>
    </lineage>
</organism>
<gene>
    <name evidence="1" type="primary">Dper\GL19761</name>
    <name evidence="1" type="ORF">Dper_GL19761</name>
</gene>
<sequence length="168" mass="17833">MEALEGTAWQEDNKCDAGGQSFRFDTDAVAADSALYTVHSASCTHITLCTLSVLCTLLQPVPVSVPVPVPDLGLGHWPQPAIAALATLETGGPASCHKVGKGKGWQHHLPESQRSAKQPLRLHGDYVPQSRLQTHFVRVEPVETVDCGMDVSMGVGNMTWPGVIPGTG</sequence>
<dbReference type="HOGENOM" id="CLU_1588212_0_0_1"/>
<proteinExistence type="predicted"/>
<accession>B4GYP9</accession>
<dbReference type="Proteomes" id="UP000008744">
    <property type="component" value="Unassembled WGS sequence"/>
</dbReference>
<evidence type="ECO:0000313" key="1">
    <source>
        <dbReference type="EMBL" id="EDW27905.1"/>
    </source>
</evidence>
<protein>
    <submittedName>
        <fullName evidence="1">GL19761</fullName>
    </submittedName>
</protein>
<dbReference type="EMBL" id="CH479197">
    <property type="protein sequence ID" value="EDW27905.1"/>
    <property type="molecule type" value="Genomic_DNA"/>
</dbReference>
<dbReference type="AlphaFoldDB" id="B4GYP9"/>